<dbReference type="Pfam" id="PF00579">
    <property type="entry name" value="tRNA-synt_1b"/>
    <property type="match status" value="1"/>
</dbReference>
<comment type="catalytic activity">
    <reaction evidence="8">
        <text>tRNA(Trp) + L-tryptophan + ATP = L-tryptophyl-tRNA(Trp) + AMP + diphosphate + H(+)</text>
        <dbReference type="Rhea" id="RHEA:24080"/>
        <dbReference type="Rhea" id="RHEA-COMP:9671"/>
        <dbReference type="Rhea" id="RHEA-COMP:9705"/>
        <dbReference type="ChEBI" id="CHEBI:15378"/>
        <dbReference type="ChEBI" id="CHEBI:30616"/>
        <dbReference type="ChEBI" id="CHEBI:33019"/>
        <dbReference type="ChEBI" id="CHEBI:57912"/>
        <dbReference type="ChEBI" id="CHEBI:78442"/>
        <dbReference type="ChEBI" id="CHEBI:78535"/>
        <dbReference type="ChEBI" id="CHEBI:456215"/>
        <dbReference type="EC" id="6.1.1.2"/>
    </reaction>
</comment>
<dbReference type="AlphaFoldDB" id="A0A1G2E5H0"/>
<dbReference type="InterPro" id="IPR001412">
    <property type="entry name" value="aa-tRNA-synth_I_CS"/>
</dbReference>
<name>A0A1G2E5H0_9BACT</name>
<comment type="similarity">
    <text evidence="1 10">Belongs to the class-I aminoacyl-tRNA synthetase family.</text>
</comment>
<evidence type="ECO:0000256" key="9">
    <source>
        <dbReference type="NCBIfam" id="TIGR00233"/>
    </source>
</evidence>
<dbReference type="SUPFAM" id="SSF52374">
    <property type="entry name" value="Nucleotidylyl transferase"/>
    <property type="match status" value="1"/>
</dbReference>
<evidence type="ECO:0000313" key="12">
    <source>
        <dbReference type="Proteomes" id="UP000178106"/>
    </source>
</evidence>
<reference evidence="11 12" key="1">
    <citation type="journal article" date="2016" name="Nat. Commun.">
        <title>Thousands of microbial genomes shed light on interconnected biogeochemical processes in an aquifer system.</title>
        <authorList>
            <person name="Anantharaman K."/>
            <person name="Brown C.T."/>
            <person name="Hug L.A."/>
            <person name="Sharon I."/>
            <person name="Castelle C.J."/>
            <person name="Probst A.J."/>
            <person name="Thomas B.C."/>
            <person name="Singh A."/>
            <person name="Wilkins M.J."/>
            <person name="Karaoz U."/>
            <person name="Brodie E.L."/>
            <person name="Williams K.H."/>
            <person name="Hubbard S.S."/>
            <person name="Banfield J.F."/>
        </authorList>
    </citation>
    <scope>NUCLEOTIDE SEQUENCE [LARGE SCALE GENOMIC DNA]</scope>
</reference>
<proteinExistence type="inferred from homology"/>
<evidence type="ECO:0000256" key="1">
    <source>
        <dbReference type="ARBA" id="ARBA00005594"/>
    </source>
</evidence>
<dbReference type="GO" id="GO:0006436">
    <property type="term" value="P:tryptophanyl-tRNA aminoacylation"/>
    <property type="evidence" value="ECO:0007669"/>
    <property type="project" value="UniProtKB-UniRule"/>
</dbReference>
<dbReference type="Gene3D" id="3.40.50.620">
    <property type="entry name" value="HUPs"/>
    <property type="match status" value="1"/>
</dbReference>
<organism evidence="11 12">
    <name type="scientific">Candidatus Lloydbacteria bacterium RIFOXYC12_FULL_46_25</name>
    <dbReference type="NCBI Taxonomy" id="1798670"/>
    <lineage>
        <taxon>Bacteria</taxon>
        <taxon>Candidatus Lloydiibacteriota</taxon>
    </lineage>
</organism>
<evidence type="ECO:0000256" key="2">
    <source>
        <dbReference type="ARBA" id="ARBA00013161"/>
    </source>
</evidence>
<dbReference type="EC" id="6.1.1.2" evidence="2 9"/>
<dbReference type="GO" id="GO:0005829">
    <property type="term" value="C:cytosol"/>
    <property type="evidence" value="ECO:0007669"/>
    <property type="project" value="TreeGrafter"/>
</dbReference>
<dbReference type="InterPro" id="IPR050203">
    <property type="entry name" value="Trp-tRNA_synthetase"/>
</dbReference>
<dbReference type="GO" id="GO:0004830">
    <property type="term" value="F:tryptophan-tRNA ligase activity"/>
    <property type="evidence" value="ECO:0007669"/>
    <property type="project" value="UniProtKB-UniRule"/>
</dbReference>
<dbReference type="PRINTS" id="PR01039">
    <property type="entry name" value="TRNASYNTHTRP"/>
</dbReference>
<keyword evidence="3 10" id="KW-0436">Ligase</keyword>
<dbReference type="FunFam" id="3.40.50.620:FF:000094">
    <property type="entry name" value="Tryptophan--tRNA ligase"/>
    <property type="match status" value="1"/>
</dbReference>
<sequence>MKNNKDTVLTGDRPTGRLHLGHFVGSIQNRLTLQNEYDTLYYMIADVQALTDNADNPEKVRANVLEVALDNLACGMDPKKTTMFIQSQVPEIAELTIFFLNLVTISRLKQNPTVKTEIKQKGFGENVPAGFLAYPISQAADILTFKGTVIPVGEDQLPVLEQANEIGDKFNRLYGNTFPRIKPLVSANSRMPGIDGKAKMSKSLGNAIFLADSAKDVEQKVMQMYTDPNHIHLNDPGEVKGNVVFIYLDVFDPNKDEVAELKKQYKKGGLGDVVLKKRLARVLNEILTPIRERRAELAKDPEHVMDILEAGTKRARKEAQRTLLEAKTHMKINYFE</sequence>
<evidence type="ECO:0000256" key="10">
    <source>
        <dbReference type="RuleBase" id="RU363036"/>
    </source>
</evidence>
<dbReference type="InterPro" id="IPR002306">
    <property type="entry name" value="Trp-tRNA-ligase"/>
</dbReference>
<evidence type="ECO:0000256" key="5">
    <source>
        <dbReference type="ARBA" id="ARBA00022840"/>
    </source>
</evidence>
<keyword evidence="6 10" id="KW-0648">Protein biosynthesis</keyword>
<keyword evidence="4 10" id="KW-0547">Nucleotide-binding</keyword>
<keyword evidence="7 10" id="KW-0030">Aminoacyl-tRNA synthetase</keyword>
<dbReference type="GO" id="GO:0005524">
    <property type="term" value="F:ATP binding"/>
    <property type="evidence" value="ECO:0007669"/>
    <property type="project" value="UniProtKB-KW"/>
</dbReference>
<dbReference type="InterPro" id="IPR014729">
    <property type="entry name" value="Rossmann-like_a/b/a_fold"/>
</dbReference>
<dbReference type="InterPro" id="IPR002305">
    <property type="entry name" value="aa-tRNA-synth_Ic"/>
</dbReference>
<dbReference type="FunFam" id="1.10.240.10:FF:000005">
    <property type="entry name" value="Tryptophan--tRNA ligase"/>
    <property type="match status" value="1"/>
</dbReference>
<gene>
    <name evidence="11" type="ORF">A2494_02155</name>
</gene>
<dbReference type="PROSITE" id="PS00178">
    <property type="entry name" value="AA_TRNA_LIGASE_I"/>
    <property type="match status" value="1"/>
</dbReference>
<dbReference type="CDD" id="cd00806">
    <property type="entry name" value="TrpRS_core"/>
    <property type="match status" value="1"/>
</dbReference>
<protein>
    <recommendedName>
        <fullName evidence="2 9">Tryptophan--tRNA ligase</fullName>
        <ecNumber evidence="2 9">6.1.1.2</ecNumber>
    </recommendedName>
</protein>
<dbReference type="PANTHER" id="PTHR43766">
    <property type="entry name" value="TRYPTOPHAN--TRNA LIGASE, MITOCHONDRIAL"/>
    <property type="match status" value="1"/>
</dbReference>
<dbReference type="PANTHER" id="PTHR43766:SF1">
    <property type="entry name" value="TRYPTOPHAN--TRNA LIGASE, MITOCHONDRIAL"/>
    <property type="match status" value="1"/>
</dbReference>
<keyword evidence="5 10" id="KW-0067">ATP-binding</keyword>
<evidence type="ECO:0000256" key="4">
    <source>
        <dbReference type="ARBA" id="ARBA00022741"/>
    </source>
</evidence>
<evidence type="ECO:0000256" key="7">
    <source>
        <dbReference type="ARBA" id="ARBA00023146"/>
    </source>
</evidence>
<evidence type="ECO:0000256" key="3">
    <source>
        <dbReference type="ARBA" id="ARBA00022598"/>
    </source>
</evidence>
<evidence type="ECO:0000256" key="8">
    <source>
        <dbReference type="ARBA" id="ARBA00049929"/>
    </source>
</evidence>
<dbReference type="Proteomes" id="UP000178106">
    <property type="component" value="Unassembled WGS sequence"/>
</dbReference>
<dbReference type="EMBL" id="MHLU01000011">
    <property type="protein sequence ID" value="OGZ20590.1"/>
    <property type="molecule type" value="Genomic_DNA"/>
</dbReference>
<dbReference type="Gene3D" id="1.10.240.10">
    <property type="entry name" value="Tyrosyl-Transfer RNA Synthetase"/>
    <property type="match status" value="1"/>
</dbReference>
<evidence type="ECO:0000256" key="6">
    <source>
        <dbReference type="ARBA" id="ARBA00022917"/>
    </source>
</evidence>
<accession>A0A1G2E5H0</accession>
<dbReference type="NCBIfam" id="TIGR00233">
    <property type="entry name" value="trpS"/>
    <property type="match status" value="1"/>
</dbReference>
<comment type="caution">
    <text evidence="11">The sequence shown here is derived from an EMBL/GenBank/DDBJ whole genome shotgun (WGS) entry which is preliminary data.</text>
</comment>
<evidence type="ECO:0000313" key="11">
    <source>
        <dbReference type="EMBL" id="OGZ20590.1"/>
    </source>
</evidence>